<dbReference type="SUPFAM" id="SSF52540">
    <property type="entry name" value="P-loop containing nucleoside triphosphate hydrolases"/>
    <property type="match status" value="1"/>
</dbReference>
<evidence type="ECO:0000256" key="5">
    <source>
        <dbReference type="ARBA" id="ARBA00023235"/>
    </source>
</evidence>
<dbReference type="Pfam" id="PF13361">
    <property type="entry name" value="UvrD_C"/>
    <property type="match status" value="1"/>
</dbReference>
<evidence type="ECO:0000313" key="11">
    <source>
        <dbReference type="EMBL" id="CCO48432.1"/>
    </source>
</evidence>
<comment type="caution">
    <text evidence="11">The sequence shown here is derived from an EMBL/GenBank/DDBJ whole genome shotgun (WGS) entry which is preliminary data.</text>
</comment>
<evidence type="ECO:0000256" key="4">
    <source>
        <dbReference type="ARBA" id="ARBA00022840"/>
    </source>
</evidence>
<evidence type="ECO:0000256" key="2">
    <source>
        <dbReference type="ARBA" id="ARBA00022801"/>
    </source>
</evidence>
<dbReference type="RefSeq" id="WP_022612913.1">
    <property type="nucleotide sequence ID" value="NZ_LK391965.1"/>
</dbReference>
<reference evidence="11 12" key="1">
    <citation type="journal article" date="2013" name="ISME J.">
        <title>Comparative genomics of pathogenic lineages of Vibrio nigripulchritudo identifies virulence-associated traits.</title>
        <authorList>
            <person name="Goudenege D."/>
            <person name="Labreuche Y."/>
            <person name="Krin E."/>
            <person name="Ansquer D."/>
            <person name="Mangenot S."/>
            <person name="Calteau A."/>
            <person name="Medigue C."/>
            <person name="Mazel D."/>
            <person name="Polz M.F."/>
            <person name="Le Roux F."/>
        </authorList>
    </citation>
    <scope>NUCLEOTIDE SEQUENCE [LARGE SCALE GENOMIC DNA]</scope>
    <source>
        <strain evidence="11 12">SOn1</strain>
    </source>
</reference>
<gene>
    <name evidence="11" type="ORF">VIBNISOn1_530001</name>
</gene>
<evidence type="ECO:0000256" key="1">
    <source>
        <dbReference type="ARBA" id="ARBA00022741"/>
    </source>
</evidence>
<protein>
    <recommendedName>
        <fullName evidence="7">DNA 3'-5' helicase</fullName>
        <ecNumber evidence="7">5.6.2.4</ecNumber>
    </recommendedName>
</protein>
<dbReference type="EMBL" id="CAOF01000146">
    <property type="protein sequence ID" value="CCO48432.1"/>
    <property type="molecule type" value="Genomic_DNA"/>
</dbReference>
<dbReference type="GO" id="GO:0000724">
    <property type="term" value="P:double-strand break repair via homologous recombination"/>
    <property type="evidence" value="ECO:0007669"/>
    <property type="project" value="TreeGrafter"/>
</dbReference>
<evidence type="ECO:0000256" key="3">
    <source>
        <dbReference type="ARBA" id="ARBA00022806"/>
    </source>
</evidence>
<dbReference type="GO" id="GO:0043138">
    <property type="term" value="F:3'-5' DNA helicase activity"/>
    <property type="evidence" value="ECO:0007669"/>
    <property type="project" value="UniProtKB-EC"/>
</dbReference>
<dbReference type="GO" id="GO:0003677">
    <property type="term" value="F:DNA binding"/>
    <property type="evidence" value="ECO:0007669"/>
    <property type="project" value="InterPro"/>
</dbReference>
<evidence type="ECO:0000259" key="9">
    <source>
        <dbReference type="Pfam" id="PF00580"/>
    </source>
</evidence>
<evidence type="ECO:0000256" key="7">
    <source>
        <dbReference type="ARBA" id="ARBA00034808"/>
    </source>
</evidence>
<evidence type="ECO:0000256" key="6">
    <source>
        <dbReference type="ARBA" id="ARBA00034617"/>
    </source>
</evidence>
<dbReference type="GO" id="GO:0016787">
    <property type="term" value="F:hydrolase activity"/>
    <property type="evidence" value="ECO:0007669"/>
    <property type="project" value="UniProtKB-KW"/>
</dbReference>
<dbReference type="InterPro" id="IPR014016">
    <property type="entry name" value="UvrD-like_ATP-bd"/>
</dbReference>
<organism evidence="11 12">
    <name type="scientific">Vibrio nigripulchritudo SOn1</name>
    <dbReference type="NCBI Taxonomy" id="1238450"/>
    <lineage>
        <taxon>Bacteria</taxon>
        <taxon>Pseudomonadati</taxon>
        <taxon>Pseudomonadota</taxon>
        <taxon>Gammaproteobacteria</taxon>
        <taxon>Vibrionales</taxon>
        <taxon>Vibrionaceae</taxon>
        <taxon>Vibrio</taxon>
    </lineage>
</organism>
<dbReference type="Pfam" id="PF00580">
    <property type="entry name" value="UvrD-helicase"/>
    <property type="match status" value="1"/>
</dbReference>
<evidence type="ECO:0000259" key="10">
    <source>
        <dbReference type="Pfam" id="PF13361"/>
    </source>
</evidence>
<dbReference type="AlphaFoldDB" id="A0AAV2VUY9"/>
<dbReference type="InterPro" id="IPR000212">
    <property type="entry name" value="DNA_helicase_UvrD/REP"/>
</dbReference>
<evidence type="ECO:0000256" key="8">
    <source>
        <dbReference type="ARBA" id="ARBA00048988"/>
    </source>
</evidence>
<name>A0AAV2VUY9_9VIBR</name>
<dbReference type="GO" id="GO:0005524">
    <property type="term" value="F:ATP binding"/>
    <property type="evidence" value="ECO:0007669"/>
    <property type="project" value="UniProtKB-KW"/>
</dbReference>
<dbReference type="EC" id="5.6.2.4" evidence="7"/>
<dbReference type="PANTHER" id="PTHR11070">
    <property type="entry name" value="UVRD / RECB / PCRA DNA HELICASE FAMILY MEMBER"/>
    <property type="match status" value="1"/>
</dbReference>
<feature type="domain" description="UvrD-like helicase C-terminal" evidence="10">
    <location>
        <begin position="392"/>
        <end position="478"/>
    </location>
</feature>
<dbReference type="Gene3D" id="3.40.50.300">
    <property type="entry name" value="P-loop containing nucleotide triphosphate hydrolases"/>
    <property type="match status" value="2"/>
</dbReference>
<feature type="domain" description="UvrD-like helicase ATP-binding" evidence="9">
    <location>
        <begin position="19"/>
        <end position="252"/>
    </location>
</feature>
<keyword evidence="4" id="KW-0067">ATP-binding</keyword>
<accession>A0AAV2VUY9</accession>
<keyword evidence="3 11" id="KW-0347">Helicase</keyword>
<dbReference type="Proteomes" id="UP000018211">
    <property type="component" value="Unassembled WGS sequence"/>
</dbReference>
<dbReference type="InterPro" id="IPR027417">
    <property type="entry name" value="P-loop_NTPase"/>
</dbReference>
<dbReference type="InterPro" id="IPR014017">
    <property type="entry name" value="DNA_helicase_UvrD-like_C"/>
</dbReference>
<evidence type="ECO:0000313" key="12">
    <source>
        <dbReference type="Proteomes" id="UP000018211"/>
    </source>
</evidence>
<keyword evidence="2" id="KW-0378">Hydrolase</keyword>
<keyword evidence="5" id="KW-0413">Isomerase</keyword>
<comment type="catalytic activity">
    <reaction evidence="6">
        <text>Couples ATP hydrolysis with the unwinding of duplex DNA by translocating in the 3'-5' direction.</text>
        <dbReference type="EC" id="5.6.2.4"/>
    </reaction>
</comment>
<proteinExistence type="predicted"/>
<dbReference type="PANTHER" id="PTHR11070:SF30">
    <property type="entry name" value="F-BOX DNA HELICASE 1"/>
    <property type="match status" value="1"/>
</dbReference>
<comment type="catalytic activity">
    <reaction evidence="8">
        <text>ATP + H2O = ADP + phosphate + H(+)</text>
        <dbReference type="Rhea" id="RHEA:13065"/>
        <dbReference type="ChEBI" id="CHEBI:15377"/>
        <dbReference type="ChEBI" id="CHEBI:15378"/>
        <dbReference type="ChEBI" id="CHEBI:30616"/>
        <dbReference type="ChEBI" id="CHEBI:43474"/>
        <dbReference type="ChEBI" id="CHEBI:456216"/>
        <dbReference type="EC" id="5.6.2.4"/>
    </reaction>
</comment>
<dbReference type="GO" id="GO:0031297">
    <property type="term" value="P:replication fork processing"/>
    <property type="evidence" value="ECO:0007669"/>
    <property type="project" value="TreeGrafter"/>
</dbReference>
<sequence length="513" mass="58148">MNFKGYALYPEQVAALKAFKNLEEKKLLVIDAGAGASKTFTCNAIVDKLCANKKVLVLAYNAIIVEEMKGSFPKNCDVTTSHSFARKNTKPYREERLNTPLTIRTVQQILQLPKTIQSLSNTSFSEKVLKTINKFCVSDSSNIQEFVALNMTSLLGNHEYSLKADLIKYCEKLWAAMTDRTSNCPVTHDVYLKEFVLALESGSISLDYDVVILDEGQDTVPVVRQMLELLCRVGVIVGDKYQSIYEWREAVNVMEQYIASDHTTTRLTTCYRFGQQIADIANALIEKFYDVNPYFRGNPKKTSIIHTSANHEEHKQSLMLFRTNAELMSSLIDKYEAGHECRLLKKVEDSLKLIDDAQELYKGKRVLRGPLRVFNKWQEFEEHAKSTQGGEFKSFINSIEQYGFDKMREVISKTAQTPKESAQYVFATAHATKGIEHEHVVIGPDFDKFISRSTGKQLLQEANLLYVALTRAKLSLDIAQCFTLRCLAERPVKENLSSGVMKEKHKMATALFG</sequence>
<keyword evidence="1" id="KW-0547">Nucleotide-binding</keyword>